<feature type="compositionally biased region" description="Basic residues" evidence="1">
    <location>
        <begin position="105"/>
        <end position="116"/>
    </location>
</feature>
<evidence type="ECO:0000313" key="2">
    <source>
        <dbReference type="EMBL" id="KAJ8354678.1"/>
    </source>
</evidence>
<protein>
    <submittedName>
        <fullName evidence="2">Uncharacterized protein</fullName>
    </submittedName>
</protein>
<proteinExistence type="predicted"/>
<dbReference type="Proteomes" id="UP001152622">
    <property type="component" value="Chromosome 7"/>
</dbReference>
<keyword evidence="3" id="KW-1185">Reference proteome</keyword>
<evidence type="ECO:0000256" key="1">
    <source>
        <dbReference type="SAM" id="MobiDB-lite"/>
    </source>
</evidence>
<dbReference type="EMBL" id="JAINUF010000007">
    <property type="protein sequence ID" value="KAJ8354678.1"/>
    <property type="molecule type" value="Genomic_DNA"/>
</dbReference>
<gene>
    <name evidence="2" type="ORF">SKAU_G00222450</name>
</gene>
<evidence type="ECO:0000313" key="3">
    <source>
        <dbReference type="Proteomes" id="UP001152622"/>
    </source>
</evidence>
<organism evidence="2 3">
    <name type="scientific">Synaphobranchus kaupii</name>
    <name type="common">Kaup's arrowtooth eel</name>
    <dbReference type="NCBI Taxonomy" id="118154"/>
    <lineage>
        <taxon>Eukaryota</taxon>
        <taxon>Metazoa</taxon>
        <taxon>Chordata</taxon>
        <taxon>Craniata</taxon>
        <taxon>Vertebrata</taxon>
        <taxon>Euteleostomi</taxon>
        <taxon>Actinopterygii</taxon>
        <taxon>Neopterygii</taxon>
        <taxon>Teleostei</taxon>
        <taxon>Anguilliformes</taxon>
        <taxon>Synaphobranchidae</taxon>
        <taxon>Synaphobranchus</taxon>
    </lineage>
</organism>
<feature type="region of interest" description="Disordered" evidence="1">
    <location>
        <begin position="96"/>
        <end position="124"/>
    </location>
</feature>
<comment type="caution">
    <text evidence="2">The sequence shown here is derived from an EMBL/GenBank/DDBJ whole genome shotgun (WGS) entry which is preliminary data.</text>
</comment>
<name>A0A9Q1IW65_SYNKA</name>
<accession>A0A9Q1IW65</accession>
<sequence>MLSESTEDAKRSLFGPQNHAKMNITRQRSHRVMFFTRALQTLILLESTLQITIKCTLSQTLTFTGSSPLGLPKDRDFGTLLPVEIHQNSTWKGTAEKFNSENSTRRRPLPFHKHAGHHQEQNGEPLERTRPFVIVDGHRKNLSKGSTELQFPPSLPFEWRTETRQQIPLHSFHTLTLRKQIELDNREMGFMPVLPPPPPNNPQPHPSLMGPPLNSFKVVSPELLKPSSAVLVNQPGDEWLRGAVP</sequence>
<dbReference type="AlphaFoldDB" id="A0A9Q1IW65"/>
<reference evidence="2" key="1">
    <citation type="journal article" date="2023" name="Science">
        <title>Genome structures resolve the early diversification of teleost fishes.</title>
        <authorList>
            <person name="Parey E."/>
            <person name="Louis A."/>
            <person name="Montfort J."/>
            <person name="Bouchez O."/>
            <person name="Roques C."/>
            <person name="Iampietro C."/>
            <person name="Lluch J."/>
            <person name="Castinel A."/>
            <person name="Donnadieu C."/>
            <person name="Desvignes T."/>
            <person name="Floi Bucao C."/>
            <person name="Jouanno E."/>
            <person name="Wen M."/>
            <person name="Mejri S."/>
            <person name="Dirks R."/>
            <person name="Jansen H."/>
            <person name="Henkel C."/>
            <person name="Chen W.J."/>
            <person name="Zahm M."/>
            <person name="Cabau C."/>
            <person name="Klopp C."/>
            <person name="Thompson A.W."/>
            <person name="Robinson-Rechavi M."/>
            <person name="Braasch I."/>
            <person name="Lecointre G."/>
            <person name="Bobe J."/>
            <person name="Postlethwait J.H."/>
            <person name="Berthelot C."/>
            <person name="Roest Crollius H."/>
            <person name="Guiguen Y."/>
        </authorList>
    </citation>
    <scope>NUCLEOTIDE SEQUENCE</scope>
    <source>
        <strain evidence="2">WJC10195</strain>
    </source>
</reference>